<evidence type="ECO:0000313" key="3">
    <source>
        <dbReference type="Proteomes" id="UP000223527"/>
    </source>
</evidence>
<dbReference type="RefSeq" id="WP_099094790.1">
    <property type="nucleotide sequence ID" value="NZ_PDNU01000008.1"/>
</dbReference>
<sequence>MANEPKVMKLNARSASPKDKAIEAVVETVSAMAEQAADSVPAPNSEPAQVLVNTTEESAAQPRTAMEKTMDQATRSTEGFYKVTEEAMEFGRGNMEAFTKATQAYVSGLQDLSKQAFAAMQAINEQALQNAKAVASAKSLKEAAELQTSFAKAQLEKSVAEATRFNEATFKLAEQASAPIAARMTLAMERMTRPATFA</sequence>
<dbReference type="InterPro" id="IPR010127">
    <property type="entry name" value="Phasin_subfam-1"/>
</dbReference>
<evidence type="ECO:0000259" key="1">
    <source>
        <dbReference type="Pfam" id="PF09361"/>
    </source>
</evidence>
<gene>
    <name evidence="2" type="ORF">CR162_06790</name>
</gene>
<reference evidence="2 3" key="1">
    <citation type="submission" date="2017-10" db="EMBL/GenBank/DDBJ databases">
        <authorList>
            <person name="Banno H."/>
            <person name="Chua N.-H."/>
        </authorList>
    </citation>
    <scope>NUCLEOTIDE SEQUENCE [LARGE SCALE GENOMIC DNA]</scope>
    <source>
        <strain evidence="2 3">YW11</strain>
    </source>
</reference>
<dbReference type="NCBIfam" id="TIGR01841">
    <property type="entry name" value="phasin"/>
    <property type="match status" value="1"/>
</dbReference>
<dbReference type="EMBL" id="PDNU01000008">
    <property type="protein sequence ID" value="PHK95559.1"/>
    <property type="molecule type" value="Genomic_DNA"/>
</dbReference>
<proteinExistence type="predicted"/>
<organism evidence="2 3">
    <name type="scientific">Teichococcus rhizosphaerae</name>
    <dbReference type="NCBI Taxonomy" id="1335062"/>
    <lineage>
        <taxon>Bacteria</taxon>
        <taxon>Pseudomonadati</taxon>
        <taxon>Pseudomonadota</taxon>
        <taxon>Alphaproteobacteria</taxon>
        <taxon>Acetobacterales</taxon>
        <taxon>Roseomonadaceae</taxon>
        <taxon>Roseomonas</taxon>
    </lineage>
</organism>
<keyword evidence="3" id="KW-1185">Reference proteome</keyword>
<dbReference type="OrthoDB" id="7270762at2"/>
<accession>A0A2C7ABX6</accession>
<dbReference type="InterPro" id="IPR018968">
    <property type="entry name" value="Phasin"/>
</dbReference>
<comment type="caution">
    <text evidence="2">The sequence shown here is derived from an EMBL/GenBank/DDBJ whole genome shotgun (WGS) entry which is preliminary data.</text>
</comment>
<evidence type="ECO:0000313" key="2">
    <source>
        <dbReference type="EMBL" id="PHK95559.1"/>
    </source>
</evidence>
<name>A0A2C7ABX6_9PROT</name>
<feature type="domain" description="Phasin" evidence="1">
    <location>
        <begin position="85"/>
        <end position="184"/>
    </location>
</feature>
<protein>
    <submittedName>
        <fullName evidence="2">Phasin</fullName>
    </submittedName>
</protein>
<dbReference type="Proteomes" id="UP000223527">
    <property type="component" value="Unassembled WGS sequence"/>
</dbReference>
<dbReference type="Pfam" id="PF09361">
    <property type="entry name" value="Phasin_2"/>
    <property type="match status" value="1"/>
</dbReference>
<dbReference type="AlphaFoldDB" id="A0A2C7ABX6"/>